<proteinExistence type="predicted"/>
<evidence type="ECO:0000313" key="2">
    <source>
        <dbReference type="Proteomes" id="UP000030653"/>
    </source>
</evidence>
<reference evidence="1 2" key="1">
    <citation type="journal article" date="2012" name="Science">
        <title>The Paleozoic origin of enzymatic lignin decomposition reconstructed from 31 fungal genomes.</title>
        <authorList>
            <person name="Floudas D."/>
            <person name="Binder M."/>
            <person name="Riley R."/>
            <person name="Barry K."/>
            <person name="Blanchette R.A."/>
            <person name="Henrissat B."/>
            <person name="Martinez A.T."/>
            <person name="Otillar R."/>
            <person name="Spatafora J.W."/>
            <person name="Yadav J.S."/>
            <person name="Aerts A."/>
            <person name="Benoit I."/>
            <person name="Boyd A."/>
            <person name="Carlson A."/>
            <person name="Copeland A."/>
            <person name="Coutinho P.M."/>
            <person name="de Vries R.P."/>
            <person name="Ferreira P."/>
            <person name="Findley K."/>
            <person name="Foster B."/>
            <person name="Gaskell J."/>
            <person name="Glotzer D."/>
            <person name="Gorecki P."/>
            <person name="Heitman J."/>
            <person name="Hesse C."/>
            <person name="Hori C."/>
            <person name="Igarashi K."/>
            <person name="Jurgens J.A."/>
            <person name="Kallen N."/>
            <person name="Kersten P."/>
            <person name="Kohler A."/>
            <person name="Kuees U."/>
            <person name="Kumar T.K.A."/>
            <person name="Kuo A."/>
            <person name="LaButti K."/>
            <person name="Larrondo L.F."/>
            <person name="Lindquist E."/>
            <person name="Ling A."/>
            <person name="Lombard V."/>
            <person name="Lucas S."/>
            <person name="Lundell T."/>
            <person name="Martin R."/>
            <person name="McLaughlin D.J."/>
            <person name="Morgenstern I."/>
            <person name="Morin E."/>
            <person name="Murat C."/>
            <person name="Nagy L.G."/>
            <person name="Nolan M."/>
            <person name="Ohm R.A."/>
            <person name="Patyshakuliyeva A."/>
            <person name="Rokas A."/>
            <person name="Ruiz-Duenas F.J."/>
            <person name="Sabat G."/>
            <person name="Salamov A."/>
            <person name="Samejima M."/>
            <person name="Schmutz J."/>
            <person name="Slot J.C."/>
            <person name="St John F."/>
            <person name="Stenlid J."/>
            <person name="Sun H."/>
            <person name="Sun S."/>
            <person name="Syed K."/>
            <person name="Tsang A."/>
            <person name="Wiebenga A."/>
            <person name="Young D."/>
            <person name="Pisabarro A."/>
            <person name="Eastwood D.C."/>
            <person name="Martin F."/>
            <person name="Cullen D."/>
            <person name="Grigoriev I.V."/>
            <person name="Hibbett D.S."/>
        </authorList>
    </citation>
    <scope>NUCLEOTIDE SEQUENCE [LARGE SCALE GENOMIC DNA]</scope>
    <source>
        <strain evidence="1 2">DJM-731 SS1</strain>
    </source>
</reference>
<gene>
    <name evidence="1" type="ORF">DACRYDRAFT_111940</name>
</gene>
<dbReference type="EMBL" id="JH795877">
    <property type="protein sequence ID" value="EJT97398.1"/>
    <property type="molecule type" value="Genomic_DNA"/>
</dbReference>
<sequence length="165" mass="18697">MPVPMDDNDRKRRIVVGASGCGEERDHPRTYQRKNLSGVVDRTQAGRTDCVGADELSQRQFRKLQAVHIDPPGDQYSSTALLLKSHELTSLALWNKRHAFRNCKTHNSFALSINIIPGLIVEVIVLEKSQRFVRSRTSDIRGKDRIQVDLERSGLVKVLSYGCER</sequence>
<dbReference type="GeneID" id="63684375"/>
<dbReference type="HOGENOM" id="CLU_1610705_0_0_1"/>
<dbReference type="Proteomes" id="UP000030653">
    <property type="component" value="Unassembled WGS sequence"/>
</dbReference>
<keyword evidence="2" id="KW-1185">Reference proteome</keyword>
<accession>M5FPX9</accession>
<dbReference type="AlphaFoldDB" id="M5FPX9"/>
<organism evidence="1 2">
    <name type="scientific">Dacryopinax primogenitus (strain DJM 731)</name>
    <name type="common">Brown rot fungus</name>
    <dbReference type="NCBI Taxonomy" id="1858805"/>
    <lineage>
        <taxon>Eukaryota</taxon>
        <taxon>Fungi</taxon>
        <taxon>Dikarya</taxon>
        <taxon>Basidiomycota</taxon>
        <taxon>Agaricomycotina</taxon>
        <taxon>Dacrymycetes</taxon>
        <taxon>Dacrymycetales</taxon>
        <taxon>Dacrymycetaceae</taxon>
        <taxon>Dacryopinax</taxon>
    </lineage>
</organism>
<protein>
    <submittedName>
        <fullName evidence="1">Uncharacterized protein</fullName>
    </submittedName>
</protein>
<evidence type="ECO:0000313" key="1">
    <source>
        <dbReference type="EMBL" id="EJT97398.1"/>
    </source>
</evidence>
<dbReference type="RefSeq" id="XP_040624296.1">
    <property type="nucleotide sequence ID" value="XM_040769313.1"/>
</dbReference>
<name>M5FPX9_DACPD</name>